<keyword evidence="9 15" id="KW-1133">Transmembrane helix</keyword>
<keyword evidence="5" id="KW-0677">Repeat</keyword>
<dbReference type="SUPFAM" id="SSF49313">
    <property type="entry name" value="Cadherin-like"/>
    <property type="match status" value="5"/>
</dbReference>
<keyword evidence="2" id="KW-1003">Cell membrane</keyword>
<evidence type="ECO:0000313" key="18">
    <source>
        <dbReference type="Proteomes" id="UP001239994"/>
    </source>
</evidence>
<keyword evidence="4" id="KW-0479">Metal-binding</keyword>
<dbReference type="FunFam" id="2.60.40.60:FF:000011">
    <property type="entry name" value="Cadherin 1"/>
    <property type="match status" value="1"/>
</dbReference>
<dbReference type="SMART" id="SM00112">
    <property type="entry name" value="CA"/>
    <property type="match status" value="5"/>
</dbReference>
<feature type="domain" description="Cadherin" evidence="16">
    <location>
        <begin position="130"/>
        <end position="232"/>
    </location>
</feature>
<feature type="non-terminal residue" evidence="17">
    <location>
        <position position="1054"/>
    </location>
</feature>
<feature type="domain" description="Cadherin" evidence="16">
    <location>
        <begin position="41"/>
        <end position="122"/>
    </location>
</feature>
<dbReference type="GO" id="GO:0045216">
    <property type="term" value="P:cell-cell junction organization"/>
    <property type="evidence" value="ECO:0007669"/>
    <property type="project" value="UniProtKB-ARBA"/>
</dbReference>
<evidence type="ECO:0000313" key="17">
    <source>
        <dbReference type="EMBL" id="KAK1797326.1"/>
    </source>
</evidence>
<comment type="subcellular location">
    <subcellularLocation>
        <location evidence="1">Cell junction</location>
        <location evidence="1">Desmosome</location>
    </subcellularLocation>
    <subcellularLocation>
        <location evidence="13">Cell membrane</location>
        <topology evidence="13">Single-pass type I membrane protein</topology>
    </subcellularLocation>
</comment>
<dbReference type="Pfam" id="PF01049">
    <property type="entry name" value="CADH_Y-type_LIR"/>
    <property type="match status" value="1"/>
</dbReference>
<dbReference type="FunFam" id="2.60.40.60:FF:000031">
    <property type="entry name" value="Cadherin 3"/>
    <property type="match status" value="1"/>
</dbReference>
<feature type="transmembrane region" description="Helical" evidence="15">
    <location>
        <begin position="567"/>
        <end position="593"/>
    </location>
</feature>
<evidence type="ECO:0000259" key="16">
    <source>
        <dbReference type="PROSITE" id="PS50268"/>
    </source>
</evidence>
<dbReference type="Pfam" id="PF00028">
    <property type="entry name" value="Cadherin"/>
    <property type="match status" value="2"/>
</dbReference>
<dbReference type="InterPro" id="IPR027397">
    <property type="entry name" value="Catenin-bd_sf"/>
</dbReference>
<dbReference type="CDD" id="cd11304">
    <property type="entry name" value="Cadherin_repeat"/>
    <property type="match status" value="4"/>
</dbReference>
<dbReference type="PROSITE" id="PS50268">
    <property type="entry name" value="CADHERIN_2"/>
    <property type="match status" value="4"/>
</dbReference>
<evidence type="ECO:0000256" key="3">
    <source>
        <dbReference type="ARBA" id="ARBA00022692"/>
    </source>
</evidence>
<evidence type="ECO:0000256" key="8">
    <source>
        <dbReference type="ARBA" id="ARBA00022949"/>
    </source>
</evidence>
<dbReference type="PRINTS" id="PR00205">
    <property type="entry name" value="CADHERIN"/>
</dbReference>
<keyword evidence="11" id="KW-0325">Glycoprotein</keyword>
<evidence type="ECO:0000256" key="9">
    <source>
        <dbReference type="ARBA" id="ARBA00022989"/>
    </source>
</evidence>
<dbReference type="GO" id="GO:0055113">
    <property type="term" value="P:epiboly involved in gastrulation with mouth forming second"/>
    <property type="evidence" value="ECO:0007669"/>
    <property type="project" value="UniProtKB-ARBA"/>
</dbReference>
<dbReference type="PANTHER" id="PTHR24025">
    <property type="entry name" value="DESMOGLEIN FAMILY MEMBER"/>
    <property type="match status" value="1"/>
</dbReference>
<dbReference type="GO" id="GO:0007156">
    <property type="term" value="P:homophilic cell adhesion via plasma membrane adhesion molecules"/>
    <property type="evidence" value="ECO:0007669"/>
    <property type="project" value="InterPro"/>
</dbReference>
<accession>A0AAD9DX83</accession>
<dbReference type="PRINTS" id="PR01818">
    <property type="entry name" value="DESMOCADHERN"/>
</dbReference>
<evidence type="ECO:0000256" key="5">
    <source>
        <dbReference type="ARBA" id="ARBA00022737"/>
    </source>
</evidence>
<dbReference type="PROSITE" id="PS00232">
    <property type="entry name" value="CADHERIN_1"/>
    <property type="match status" value="2"/>
</dbReference>
<keyword evidence="8" id="KW-0965">Cell junction</keyword>
<dbReference type="InterPro" id="IPR015919">
    <property type="entry name" value="Cadherin-like_sf"/>
</dbReference>
<name>A0AAD9DX83_9TELE</name>
<evidence type="ECO:0000256" key="10">
    <source>
        <dbReference type="ARBA" id="ARBA00023136"/>
    </source>
</evidence>
<dbReference type="Gene3D" id="4.10.900.10">
    <property type="entry name" value="TCF3-CBD (Catenin binding domain)"/>
    <property type="match status" value="1"/>
</dbReference>
<reference evidence="17" key="1">
    <citation type="submission" date="2023-03" db="EMBL/GenBank/DDBJ databases">
        <title>Electrophorus voltai genome.</title>
        <authorList>
            <person name="Bian C."/>
        </authorList>
    </citation>
    <scope>NUCLEOTIDE SEQUENCE</scope>
    <source>
        <strain evidence="17">CB-2022</strain>
        <tissue evidence="17">Muscle</tissue>
    </source>
</reference>
<dbReference type="InterPro" id="IPR000233">
    <property type="entry name" value="Cadherin_Y-type_LIR"/>
</dbReference>
<dbReference type="PANTHER" id="PTHR24025:SF1">
    <property type="entry name" value="DESMOGLEIN-2"/>
    <property type="match status" value="1"/>
</dbReference>
<dbReference type="InterPro" id="IPR009122">
    <property type="entry name" value="Desmosomal_cadherin"/>
</dbReference>
<dbReference type="InterPro" id="IPR002126">
    <property type="entry name" value="Cadherin-like_dom"/>
</dbReference>
<dbReference type="AlphaFoldDB" id="A0AAD9DX83"/>
<dbReference type="EMBL" id="JAROKS010000014">
    <property type="protein sequence ID" value="KAK1797326.1"/>
    <property type="molecule type" value="Genomic_DNA"/>
</dbReference>
<evidence type="ECO:0000256" key="12">
    <source>
        <dbReference type="PROSITE-ProRule" id="PRU00043"/>
    </source>
</evidence>
<keyword evidence="10 15" id="KW-0472">Membrane</keyword>
<gene>
    <name evidence="17" type="ORF">P4O66_008702</name>
</gene>
<dbReference type="InterPro" id="IPR050971">
    <property type="entry name" value="Cadherin-domain_protein"/>
</dbReference>
<dbReference type="Gene3D" id="2.60.40.60">
    <property type="entry name" value="Cadherins"/>
    <property type="match status" value="5"/>
</dbReference>
<feature type="domain" description="Cadherin" evidence="16">
    <location>
        <begin position="348"/>
        <end position="459"/>
    </location>
</feature>
<dbReference type="Proteomes" id="UP001239994">
    <property type="component" value="Unassembled WGS sequence"/>
</dbReference>
<dbReference type="GO" id="GO:0005509">
    <property type="term" value="F:calcium ion binding"/>
    <property type="evidence" value="ECO:0007669"/>
    <property type="project" value="UniProtKB-UniRule"/>
</dbReference>
<dbReference type="FunFam" id="2.60.40.60:FF:000068">
    <property type="entry name" value="Desmoglein 1"/>
    <property type="match status" value="1"/>
</dbReference>
<keyword evidence="18" id="KW-1185">Reference proteome</keyword>
<evidence type="ECO:0000256" key="15">
    <source>
        <dbReference type="SAM" id="Phobius"/>
    </source>
</evidence>
<keyword evidence="3 13" id="KW-0812">Transmembrane</keyword>
<evidence type="ECO:0000256" key="7">
    <source>
        <dbReference type="ARBA" id="ARBA00022889"/>
    </source>
</evidence>
<dbReference type="GO" id="GO:0030057">
    <property type="term" value="C:desmosome"/>
    <property type="evidence" value="ECO:0007669"/>
    <property type="project" value="UniProtKB-SubCell"/>
</dbReference>
<dbReference type="GO" id="GO:0005886">
    <property type="term" value="C:plasma membrane"/>
    <property type="evidence" value="ECO:0007669"/>
    <property type="project" value="UniProtKB-SubCell"/>
</dbReference>
<dbReference type="FunFam" id="2.60.40.60:FF:000083">
    <property type="entry name" value="Desmoglein 1"/>
    <property type="match status" value="1"/>
</dbReference>
<evidence type="ECO:0000256" key="4">
    <source>
        <dbReference type="ARBA" id="ARBA00022723"/>
    </source>
</evidence>
<keyword evidence="6 12" id="KW-0106">Calcium</keyword>
<evidence type="ECO:0000256" key="13">
    <source>
        <dbReference type="RuleBase" id="RU003318"/>
    </source>
</evidence>
<evidence type="ECO:0000256" key="11">
    <source>
        <dbReference type="ARBA" id="ARBA00023180"/>
    </source>
</evidence>
<evidence type="ECO:0000256" key="1">
    <source>
        <dbReference type="ARBA" id="ARBA00004568"/>
    </source>
</evidence>
<dbReference type="InterPro" id="IPR020894">
    <property type="entry name" value="Cadherin_CS"/>
</dbReference>
<proteinExistence type="predicted"/>
<comment type="function">
    <text evidence="14">A component of desmosome cell-cell junctions which are required for positive regulation of cellular adhesion. Involved in the interaction of plaque proteins and intermediate filaments mediating cell-cell adhesion.</text>
</comment>
<feature type="domain" description="Cadherin" evidence="16">
    <location>
        <begin position="233"/>
        <end position="347"/>
    </location>
</feature>
<comment type="caution">
    <text evidence="17">The sequence shown here is derived from an EMBL/GenBank/DDBJ whole genome shotgun (WGS) entry which is preliminary data.</text>
</comment>
<protein>
    <recommendedName>
        <fullName evidence="16">Cadherin domain-containing protein</fullName>
    </recommendedName>
</protein>
<evidence type="ECO:0000256" key="2">
    <source>
        <dbReference type="ARBA" id="ARBA00022475"/>
    </source>
</evidence>
<organism evidence="17 18">
    <name type="scientific">Electrophorus voltai</name>
    <dbReference type="NCBI Taxonomy" id="2609070"/>
    <lineage>
        <taxon>Eukaryota</taxon>
        <taxon>Metazoa</taxon>
        <taxon>Chordata</taxon>
        <taxon>Craniata</taxon>
        <taxon>Vertebrata</taxon>
        <taxon>Euteleostomi</taxon>
        <taxon>Actinopterygii</taxon>
        <taxon>Neopterygii</taxon>
        <taxon>Teleostei</taxon>
        <taxon>Ostariophysi</taxon>
        <taxon>Gymnotiformes</taxon>
        <taxon>Gymnotoidei</taxon>
        <taxon>Gymnotidae</taxon>
        <taxon>Electrophorus</taxon>
    </lineage>
</organism>
<evidence type="ECO:0000256" key="6">
    <source>
        <dbReference type="ARBA" id="ARBA00022837"/>
    </source>
</evidence>
<dbReference type="FunFam" id="2.60.40.60:FF:000074">
    <property type="entry name" value="Desmoglein 4"/>
    <property type="match status" value="1"/>
</dbReference>
<evidence type="ECO:0000256" key="14">
    <source>
        <dbReference type="RuleBase" id="RU004358"/>
    </source>
</evidence>
<sequence length="1054" mass="114257">VADGEDHTLRRQKREWIIPPKKLWENMDYTSDAFIAKIRSDEETRTTIRYSLEGPGASQDPKGLFTVDEKQGTVKIHGILDREKIPSFFVEGVARFLNGSKAEKNIPLHIVVLDQNDCPPVFSIQPAGAVPELSPTGTSVIKITATDADEPDTPNSLVTYSIAQQIPAGPRMFQIDPQSGLISIQQNTLDREVQENYMLIIYGRDNGPGSRNTGTGTVSITVLDVNDNVPFLEKSNYEGSVEENAISVEVVRIKAIDIDQVNTDNWRAVYTIISGNEAGYFNITTDHSTNEGIIMATKPLDYEELKAVNLRVVVSNKAKYHSSVVVREPTVYTIKISVLNMPEGPRFQPTVKVISISEDHKTIDLKRVITTYQAIDSDTLQTATSVKYYKGLDVANWLNIDAKTAEIRLNKVPDRESVHLINGTYYAQIICITDEHPSKTATGTIAIQVEDFNDHCPVLTSMTQTLCYGESVLYVTAIDRDNFPNAEPFDFKLVTTDKEGEWIIERLNDTATILRARDHLWPGHHMVSLEVRDQQGKLCDVQQLQVTICTCNEAKVCKEQGRKASDVILGAGGVLTMLLGLLLLLLVSLLLLFCVCGGAATAAGFRAFPTDQTQHLITYHTEGVGEDKEVPLLQIPLEAHKTTQGQVGSGEKGWGWGGGVEEGLLTTRDEWDSGHQISDAFDQRVTMATIRGMGAFSGMALSEGFLGNYYSKKAKKQMEQHFDSEPLRVYDYEDRFSTSGSLENICEHLQEEDNLAFLDDLGPKFKPLAELCCGTAIETQIGAAVEPPPPKPFRPVPSGARIDVGVQGAMGGARAAASSHASVSASASTSASTTRIAASDYHESGGASSPAVLTHAARVPGHTLLLEQPAAYYTSAPVYVMEQQARPTLLLAARPVMGVQENVVLVDHRAAGVAFPTPHASTTLELKRTQTQARAAGRSATDTGGMLGFPGLGIASGSGSVRVVESERVQTVEPLLVRQSASQSSTSMGKIIRVGGHVGGVSAGLWDASTSPNADVTSQQNAVGLTVPQGSSHQHVQAERVSVVKQSFQSTSTS</sequence>
<keyword evidence="7 13" id="KW-0130">Cell adhesion</keyword>